<evidence type="ECO:0000256" key="2">
    <source>
        <dbReference type="ARBA" id="ARBA00015195"/>
    </source>
</evidence>
<keyword evidence="3" id="KW-0963">Cytoplasm</keyword>
<evidence type="ECO:0000256" key="8">
    <source>
        <dbReference type="ARBA" id="ARBA00026068"/>
    </source>
</evidence>
<reference evidence="10" key="1">
    <citation type="submission" date="2018-05" db="EMBL/GenBank/DDBJ databases">
        <authorList>
            <person name="Lanie J.A."/>
            <person name="Ng W.-L."/>
            <person name="Kazmierczak K.M."/>
            <person name="Andrzejewski T.M."/>
            <person name="Davidsen T.M."/>
            <person name="Wayne K.J."/>
            <person name="Tettelin H."/>
            <person name="Glass J.I."/>
            <person name="Rusch D."/>
            <person name="Podicherti R."/>
            <person name="Tsui H.-C.T."/>
            <person name="Winkler M.E."/>
        </authorList>
    </citation>
    <scope>NUCLEOTIDE SEQUENCE</scope>
</reference>
<evidence type="ECO:0000256" key="9">
    <source>
        <dbReference type="ARBA" id="ARBA00033158"/>
    </source>
</evidence>
<comment type="subunit">
    <text evidence="8">Homodimer. Interacts with FtsZ.</text>
</comment>
<keyword evidence="4" id="KW-0132">Cell division</keyword>
<comment type="function">
    <text evidence="7">Activator of cell division through the inhibition of FtsZ GTPase activity, therefore promoting FtsZ assembly into bundles of protofilaments necessary for the formation of the division Z ring. It is recruited early at mid-cell but it is not essential for cell division.</text>
</comment>
<evidence type="ECO:0000256" key="7">
    <source>
        <dbReference type="ARBA" id="ARBA00024910"/>
    </source>
</evidence>
<organism evidence="10">
    <name type="scientific">marine metagenome</name>
    <dbReference type="NCBI Taxonomy" id="408172"/>
    <lineage>
        <taxon>unclassified sequences</taxon>
        <taxon>metagenomes</taxon>
        <taxon>ecological metagenomes</taxon>
    </lineage>
</organism>
<comment type="subcellular location">
    <subcellularLocation>
        <location evidence="1">Cytoplasm</location>
    </subcellularLocation>
</comment>
<dbReference type="Pfam" id="PF05164">
    <property type="entry name" value="ZapA"/>
    <property type="match status" value="1"/>
</dbReference>
<evidence type="ECO:0000256" key="4">
    <source>
        <dbReference type="ARBA" id="ARBA00022618"/>
    </source>
</evidence>
<keyword evidence="5" id="KW-0717">Septation</keyword>
<dbReference type="Gene3D" id="1.20.5.50">
    <property type="match status" value="1"/>
</dbReference>
<gene>
    <name evidence="10" type="ORF">METZ01_LOCUS173079</name>
</gene>
<evidence type="ECO:0000256" key="5">
    <source>
        <dbReference type="ARBA" id="ARBA00023210"/>
    </source>
</evidence>
<dbReference type="InterPro" id="IPR007838">
    <property type="entry name" value="Cell_div_ZapA-like"/>
</dbReference>
<dbReference type="GO" id="GO:0000917">
    <property type="term" value="P:division septum assembly"/>
    <property type="evidence" value="ECO:0007669"/>
    <property type="project" value="UniProtKB-KW"/>
</dbReference>
<dbReference type="PANTHER" id="PTHR34981">
    <property type="entry name" value="CELL DIVISION PROTEIN ZAPA"/>
    <property type="match status" value="1"/>
</dbReference>
<dbReference type="GO" id="GO:0032153">
    <property type="term" value="C:cell division site"/>
    <property type="evidence" value="ECO:0007669"/>
    <property type="project" value="TreeGrafter"/>
</dbReference>
<sequence>MSQEKGSVQVKIYGTEYPIKSEEDPDYIQKIAQYVDNRMHEISRGSTNSLPGVAILTAMEIAHELHKEREGKESDASVVDDRLAGLIRLLDRVLETPTET</sequence>
<dbReference type="Gene3D" id="3.30.160.880">
    <property type="entry name" value="Cell division protein ZapA protomer, N-terminal domain"/>
    <property type="match status" value="1"/>
</dbReference>
<dbReference type="PANTHER" id="PTHR34981:SF1">
    <property type="entry name" value="CELL DIVISION PROTEIN ZAPA"/>
    <property type="match status" value="1"/>
</dbReference>
<protein>
    <recommendedName>
        <fullName evidence="2">Cell division protein ZapA</fullName>
    </recommendedName>
    <alternativeName>
        <fullName evidence="9">Z ring-associated protein ZapA</fullName>
    </alternativeName>
</protein>
<keyword evidence="6" id="KW-0131">Cell cycle</keyword>
<dbReference type="GO" id="GO:0000921">
    <property type="term" value="P:septin ring assembly"/>
    <property type="evidence" value="ECO:0007669"/>
    <property type="project" value="TreeGrafter"/>
</dbReference>
<evidence type="ECO:0000256" key="6">
    <source>
        <dbReference type="ARBA" id="ARBA00023306"/>
    </source>
</evidence>
<dbReference type="SUPFAM" id="SSF102829">
    <property type="entry name" value="Cell division protein ZapA-like"/>
    <property type="match status" value="1"/>
</dbReference>
<dbReference type="GO" id="GO:0005829">
    <property type="term" value="C:cytosol"/>
    <property type="evidence" value="ECO:0007669"/>
    <property type="project" value="TreeGrafter"/>
</dbReference>
<dbReference type="InterPro" id="IPR036192">
    <property type="entry name" value="Cell_div_ZapA-like_sf"/>
</dbReference>
<accession>A0A382C2C0</accession>
<evidence type="ECO:0000256" key="3">
    <source>
        <dbReference type="ARBA" id="ARBA00022490"/>
    </source>
</evidence>
<evidence type="ECO:0000256" key="1">
    <source>
        <dbReference type="ARBA" id="ARBA00004496"/>
    </source>
</evidence>
<evidence type="ECO:0000313" key="10">
    <source>
        <dbReference type="EMBL" id="SVB20225.1"/>
    </source>
</evidence>
<name>A0A382C2C0_9ZZZZ</name>
<dbReference type="EMBL" id="UINC01032487">
    <property type="protein sequence ID" value="SVB20225.1"/>
    <property type="molecule type" value="Genomic_DNA"/>
</dbReference>
<proteinExistence type="predicted"/>
<dbReference type="GO" id="GO:0043093">
    <property type="term" value="P:FtsZ-dependent cytokinesis"/>
    <property type="evidence" value="ECO:0007669"/>
    <property type="project" value="TreeGrafter"/>
</dbReference>
<dbReference type="InterPro" id="IPR042233">
    <property type="entry name" value="Cell_div_ZapA_N"/>
</dbReference>
<dbReference type="GO" id="GO:0030428">
    <property type="term" value="C:cell septum"/>
    <property type="evidence" value="ECO:0007669"/>
    <property type="project" value="TreeGrafter"/>
</dbReference>
<dbReference type="AlphaFoldDB" id="A0A382C2C0"/>